<comment type="caution">
    <text evidence="2">The sequence shown here is derived from an EMBL/GenBank/DDBJ whole genome shotgun (WGS) entry which is preliminary data.</text>
</comment>
<feature type="compositionally biased region" description="Acidic residues" evidence="1">
    <location>
        <begin position="404"/>
        <end position="417"/>
    </location>
</feature>
<dbReference type="EMBL" id="WHOR01000272">
    <property type="protein sequence ID" value="NUB22354.1"/>
    <property type="molecule type" value="Genomic_DNA"/>
</dbReference>
<feature type="compositionally biased region" description="Basic and acidic residues" evidence="1">
    <location>
        <begin position="174"/>
        <end position="189"/>
    </location>
</feature>
<feature type="compositionally biased region" description="Basic and acidic residues" evidence="1">
    <location>
        <begin position="418"/>
        <end position="435"/>
    </location>
</feature>
<feature type="compositionally biased region" description="Acidic residues" evidence="1">
    <location>
        <begin position="210"/>
        <end position="221"/>
    </location>
</feature>
<feature type="compositionally biased region" description="Acidic residues" evidence="1">
    <location>
        <begin position="373"/>
        <end position="382"/>
    </location>
</feature>
<feature type="compositionally biased region" description="Acidic residues" evidence="1">
    <location>
        <begin position="301"/>
        <end position="321"/>
    </location>
</feature>
<sequence>MARMLYLRDIEVDVHVRCRACGHEGVLPRADMNRRFGPNYPVLSIAPHYRCSRCNSRDTESRPAPPPFSTPVTAATMQEDAPSFAGPLAALQGLLDAVRTRGDAMDEPDAEDAAPAMRAPAPAPSTVRVQPAALDPDLDLDLDLGLERLAADGGAAPESGRRPLWEPVSLADLAGHDDAPSDDAERNDNETDFDDEDWSPRRWTLLDRDADQDDGGDDEADRVEAIAPPPTPPIRSSHPAVADDPDDDASRSFDRTIAALRSILDGRGDGNRAEEAASPSPPPSPAFSIKDAIAQPGGVSQDDDPDEDAPGDDSDEAEPSNDDILGFAIRDPDKAPPPWERPRERDPAPTGSEPLDRTIAALRSMVQKAAADRDEDEDEDESRDDRDGGVVTPLFGRSRKPADDVDVEDDDLEEEDAEDRKAGADDAFWDSKDADRDDEPDEDDAPILRKSAQEQEMEEALRALRALVEAESDLDDPPHSAWKSAAPTRHDADALPGFQTLPRHAGRPGAESDDDDGPPDLAEPRPANAAETP</sequence>
<accession>A0ABX2L2Y6</accession>
<name>A0ABX2L2Y6_9PROT</name>
<dbReference type="Proteomes" id="UP000639419">
    <property type="component" value="Unassembled WGS sequence"/>
</dbReference>
<protein>
    <submittedName>
        <fullName evidence="2">Uncharacterized protein</fullName>
    </submittedName>
</protein>
<organism evidence="2 3">
    <name type="scientific">Azospirillum formosense</name>
    <dbReference type="NCBI Taxonomy" id="861533"/>
    <lineage>
        <taxon>Bacteria</taxon>
        <taxon>Pseudomonadati</taxon>
        <taxon>Pseudomonadota</taxon>
        <taxon>Alphaproteobacteria</taxon>
        <taxon>Rhodospirillales</taxon>
        <taxon>Azospirillaceae</taxon>
        <taxon>Azospirillum</taxon>
    </lineage>
</organism>
<feature type="compositionally biased region" description="Basic and acidic residues" evidence="1">
    <location>
        <begin position="264"/>
        <end position="275"/>
    </location>
</feature>
<feature type="non-terminal residue" evidence="2">
    <location>
        <position position="533"/>
    </location>
</feature>
<dbReference type="RefSeq" id="WP_174441090.1">
    <property type="nucleotide sequence ID" value="NZ_WHOR01000272.1"/>
</dbReference>
<evidence type="ECO:0000313" key="3">
    <source>
        <dbReference type="Proteomes" id="UP000639419"/>
    </source>
</evidence>
<keyword evidence="3" id="KW-1185">Reference proteome</keyword>
<feature type="region of interest" description="Disordered" evidence="1">
    <location>
        <begin position="173"/>
        <end position="533"/>
    </location>
</feature>
<reference evidence="2 3" key="1">
    <citation type="submission" date="2019-10" db="EMBL/GenBank/DDBJ databases">
        <title>Genome sequence of Azospirillum formosense CC-Nfb-7.</title>
        <authorList>
            <person name="Ambrosini A."/>
            <person name="Sant'Anna F.H."/>
            <person name="Cassan F.D."/>
            <person name="Souza E.M."/>
            <person name="Passaglia L.M.P."/>
        </authorList>
    </citation>
    <scope>NUCLEOTIDE SEQUENCE [LARGE SCALE GENOMIC DNA]</scope>
    <source>
        <strain evidence="2 3">CC-NFb-7</strain>
    </source>
</reference>
<feature type="compositionally biased region" description="Basic and acidic residues" evidence="1">
    <location>
        <begin position="198"/>
        <end position="209"/>
    </location>
</feature>
<evidence type="ECO:0000313" key="2">
    <source>
        <dbReference type="EMBL" id="NUB22354.1"/>
    </source>
</evidence>
<proteinExistence type="predicted"/>
<feature type="compositionally biased region" description="Acidic residues" evidence="1">
    <location>
        <begin position="436"/>
        <end position="445"/>
    </location>
</feature>
<feature type="region of interest" description="Disordered" evidence="1">
    <location>
        <begin position="102"/>
        <end position="129"/>
    </location>
</feature>
<evidence type="ECO:0000256" key="1">
    <source>
        <dbReference type="SAM" id="MobiDB-lite"/>
    </source>
</evidence>
<gene>
    <name evidence="2" type="ORF">GBZ26_24620</name>
</gene>
<feature type="compositionally biased region" description="Basic and acidic residues" evidence="1">
    <location>
        <begin position="330"/>
        <end position="347"/>
    </location>
</feature>